<keyword evidence="1" id="KW-0472">Membrane</keyword>
<evidence type="ECO:0000313" key="2">
    <source>
        <dbReference type="EMBL" id="KAG7445983.1"/>
    </source>
</evidence>
<keyword evidence="1" id="KW-0812">Transmembrane</keyword>
<protein>
    <recommendedName>
        <fullName evidence="4">MARVEL domain-containing protein</fullName>
    </recommendedName>
</protein>
<proteinExistence type="predicted"/>
<dbReference type="OrthoDB" id="3364107at2759"/>
<reference evidence="2" key="1">
    <citation type="submission" date="2020-11" db="EMBL/GenBank/DDBJ databases">
        <title>Adaptations for nitrogen fixation in a non-lichenized fungal sporocarp promotes dispersal by wood-feeding termites.</title>
        <authorList>
            <consortium name="DOE Joint Genome Institute"/>
            <person name="Koch R.A."/>
            <person name="Yoon G."/>
            <person name="Arayal U."/>
            <person name="Lail K."/>
            <person name="Amirebrahimi M."/>
            <person name="Labutti K."/>
            <person name="Lipzen A."/>
            <person name="Riley R."/>
            <person name="Barry K."/>
            <person name="Henrissat B."/>
            <person name="Grigoriev I.V."/>
            <person name="Herr J.R."/>
            <person name="Aime M.C."/>
        </authorList>
    </citation>
    <scope>NUCLEOTIDE SEQUENCE</scope>
    <source>
        <strain evidence="2">MCA 3950</strain>
    </source>
</reference>
<feature type="transmembrane region" description="Helical" evidence="1">
    <location>
        <begin position="87"/>
        <end position="107"/>
    </location>
</feature>
<keyword evidence="3" id="KW-1185">Reference proteome</keyword>
<dbReference type="EMBL" id="MU250535">
    <property type="protein sequence ID" value="KAG7445983.1"/>
    <property type="molecule type" value="Genomic_DNA"/>
</dbReference>
<keyword evidence="1" id="KW-1133">Transmembrane helix</keyword>
<evidence type="ECO:0000256" key="1">
    <source>
        <dbReference type="SAM" id="Phobius"/>
    </source>
</evidence>
<feature type="transmembrane region" description="Helical" evidence="1">
    <location>
        <begin position="142"/>
        <end position="163"/>
    </location>
</feature>
<organism evidence="2 3">
    <name type="scientific">Guyanagaster necrorhizus</name>
    <dbReference type="NCBI Taxonomy" id="856835"/>
    <lineage>
        <taxon>Eukaryota</taxon>
        <taxon>Fungi</taxon>
        <taxon>Dikarya</taxon>
        <taxon>Basidiomycota</taxon>
        <taxon>Agaricomycotina</taxon>
        <taxon>Agaricomycetes</taxon>
        <taxon>Agaricomycetidae</taxon>
        <taxon>Agaricales</taxon>
        <taxon>Marasmiineae</taxon>
        <taxon>Physalacriaceae</taxon>
        <taxon>Guyanagaster</taxon>
    </lineage>
</organism>
<dbReference type="Proteomes" id="UP000812287">
    <property type="component" value="Unassembled WGS sequence"/>
</dbReference>
<feature type="transmembrane region" description="Helical" evidence="1">
    <location>
        <begin position="20"/>
        <end position="42"/>
    </location>
</feature>
<comment type="caution">
    <text evidence="2">The sequence shown here is derived from an EMBL/GenBank/DDBJ whole genome shotgun (WGS) entry which is preliminary data.</text>
</comment>
<gene>
    <name evidence="2" type="ORF">BT62DRAFT_146144</name>
</gene>
<sequence length="208" mass="22512">MSKDRLLHPLTMSAVSILRLTVLIATLVFSVIVLGVSAHITYLTTTFFNAYFTFAAMSIATACLTILTLPVMIAVDITRKGAFTSMVVVELSWLGVLWILWLTSAALTADANSNTFVAGCGYINPEIDQACKEFNAIEAFDFLTWLILMGYTITLIVFAIIAATRGNAAVWTSSTTTTDFFATGGALAPEKSPSTNTIQHHQSPYPQV</sequence>
<evidence type="ECO:0000313" key="3">
    <source>
        <dbReference type="Proteomes" id="UP000812287"/>
    </source>
</evidence>
<feature type="transmembrane region" description="Helical" evidence="1">
    <location>
        <begin position="48"/>
        <end position="75"/>
    </location>
</feature>
<name>A0A9P8AS29_9AGAR</name>
<dbReference type="AlphaFoldDB" id="A0A9P8AS29"/>
<dbReference type="GeneID" id="66102142"/>
<dbReference type="RefSeq" id="XP_043039483.1">
    <property type="nucleotide sequence ID" value="XM_043179847.1"/>
</dbReference>
<accession>A0A9P8AS29</accession>
<evidence type="ECO:0008006" key="4">
    <source>
        <dbReference type="Google" id="ProtNLM"/>
    </source>
</evidence>